<sequence>MTDMGSTADHPPDGDELAEVRIIAADPDVAQRVALLLRQVFHADEPRSYPTGPDGHGTLLHLTVDTSRVADAAPDPSTWLISSRSQGRRAHTDEPG</sequence>
<gene>
    <name evidence="2" type="ORF">GCM10022232_45570</name>
</gene>
<keyword evidence="3" id="KW-1185">Reference proteome</keyword>
<comment type="caution">
    <text evidence="2">The sequence shown here is derived from an EMBL/GenBank/DDBJ whole genome shotgun (WGS) entry which is preliminary data.</text>
</comment>
<proteinExistence type="predicted"/>
<evidence type="ECO:0000256" key="1">
    <source>
        <dbReference type="SAM" id="MobiDB-lite"/>
    </source>
</evidence>
<evidence type="ECO:0000313" key="3">
    <source>
        <dbReference type="Proteomes" id="UP001500456"/>
    </source>
</evidence>
<feature type="region of interest" description="Disordered" evidence="1">
    <location>
        <begin position="73"/>
        <end position="96"/>
    </location>
</feature>
<protein>
    <submittedName>
        <fullName evidence="2">Uncharacterized protein</fullName>
    </submittedName>
</protein>
<reference evidence="3" key="1">
    <citation type="journal article" date="2019" name="Int. J. Syst. Evol. Microbiol.">
        <title>The Global Catalogue of Microorganisms (GCM) 10K type strain sequencing project: providing services to taxonomists for standard genome sequencing and annotation.</title>
        <authorList>
            <consortium name="The Broad Institute Genomics Platform"/>
            <consortium name="The Broad Institute Genome Sequencing Center for Infectious Disease"/>
            <person name="Wu L."/>
            <person name="Ma J."/>
        </authorList>
    </citation>
    <scope>NUCLEOTIDE SEQUENCE [LARGE SCALE GENOMIC DNA]</scope>
    <source>
        <strain evidence="3">JCM 16924</strain>
    </source>
</reference>
<accession>A0ABP7RT90</accession>
<name>A0ABP7RT90_9ACTN</name>
<evidence type="ECO:0000313" key="2">
    <source>
        <dbReference type="EMBL" id="GAA4001837.1"/>
    </source>
</evidence>
<dbReference type="EMBL" id="BAAAZX010000013">
    <property type="protein sequence ID" value="GAA4001837.1"/>
    <property type="molecule type" value="Genomic_DNA"/>
</dbReference>
<dbReference type="Proteomes" id="UP001500456">
    <property type="component" value="Unassembled WGS sequence"/>
</dbReference>
<organism evidence="2 3">
    <name type="scientific">Streptomyces plumbiresistens</name>
    <dbReference type="NCBI Taxonomy" id="511811"/>
    <lineage>
        <taxon>Bacteria</taxon>
        <taxon>Bacillati</taxon>
        <taxon>Actinomycetota</taxon>
        <taxon>Actinomycetes</taxon>
        <taxon>Kitasatosporales</taxon>
        <taxon>Streptomycetaceae</taxon>
        <taxon>Streptomyces</taxon>
    </lineage>
</organism>